<dbReference type="OrthoDB" id="9777288at2"/>
<dbReference type="AlphaFoldDB" id="A0A4R2NTI7"/>
<keyword evidence="7" id="KW-1185">Reference proteome</keyword>
<evidence type="ECO:0000256" key="2">
    <source>
        <dbReference type="ARBA" id="ARBA00023027"/>
    </source>
</evidence>
<dbReference type="Pfam" id="PF02826">
    <property type="entry name" value="2-Hacid_dh_C"/>
    <property type="match status" value="1"/>
</dbReference>
<keyword evidence="3" id="KW-0560">Oxidoreductase</keyword>
<dbReference type="SUPFAM" id="SSF52283">
    <property type="entry name" value="Formate/glycerate dehydrogenase catalytic domain-like"/>
    <property type="match status" value="1"/>
</dbReference>
<protein>
    <submittedName>
        <fullName evidence="6">D-lactate dehydrogenase</fullName>
    </submittedName>
</protein>
<organism evidence="6 7">
    <name type="scientific">Tenacibaculum skagerrakense</name>
    <dbReference type="NCBI Taxonomy" id="186571"/>
    <lineage>
        <taxon>Bacteria</taxon>
        <taxon>Pseudomonadati</taxon>
        <taxon>Bacteroidota</taxon>
        <taxon>Flavobacteriia</taxon>
        <taxon>Flavobacteriales</taxon>
        <taxon>Flavobacteriaceae</taxon>
        <taxon>Tenacibaculum</taxon>
    </lineage>
</organism>
<proteinExistence type="inferred from homology"/>
<evidence type="ECO:0000313" key="6">
    <source>
        <dbReference type="EMBL" id="TCP25152.1"/>
    </source>
</evidence>
<accession>A0A4R2NTI7</accession>
<comment type="caution">
    <text evidence="6">The sequence shown here is derived from an EMBL/GenBank/DDBJ whole genome shotgun (WGS) entry which is preliminary data.</text>
</comment>
<dbReference type="PANTHER" id="PTHR43026">
    <property type="entry name" value="2-HYDROXYACID DEHYDROGENASE HOMOLOG 1-RELATED"/>
    <property type="match status" value="1"/>
</dbReference>
<dbReference type="RefSeq" id="WP_132794536.1">
    <property type="nucleotide sequence ID" value="NZ_SLXM01000004.1"/>
</dbReference>
<evidence type="ECO:0000259" key="4">
    <source>
        <dbReference type="Pfam" id="PF00389"/>
    </source>
</evidence>
<dbReference type="PANTHER" id="PTHR43026:SF1">
    <property type="entry name" value="2-HYDROXYACID DEHYDROGENASE HOMOLOG 1-RELATED"/>
    <property type="match status" value="1"/>
</dbReference>
<dbReference type="Gene3D" id="3.40.50.720">
    <property type="entry name" value="NAD(P)-binding Rossmann-like Domain"/>
    <property type="match status" value="2"/>
</dbReference>
<evidence type="ECO:0000259" key="5">
    <source>
        <dbReference type="Pfam" id="PF02826"/>
    </source>
</evidence>
<keyword evidence="2" id="KW-0520">NAD</keyword>
<dbReference type="InterPro" id="IPR058205">
    <property type="entry name" value="D-LDH-like"/>
</dbReference>
<name>A0A4R2NTI7_9FLAO</name>
<sequence length="332" mass="36888">MRTLIYSAKAFEIPFLKAAILKTPHKFVYTSERLTIATVNKAKGFDAISIFSADDASENILAMLKSNGVKYITLRSVGYDNVNLTTATKYGLKVANVPEYSPNAIAEHAIALLMALKRHIITANKQVKKNNFSLDNLVGSNVENKTIGVLGGGRIGSIIIKILHGFGCGILVNDRQENEELIKKYDVKYTSIETICEQANIIIISLPLTSETKYLINEDFFEKIKKDDLILVNIARGSIVKTTAILDALASGKLKGYATDVYEKESGVFFYNHDSEAIEDPLLKELIYHPKVLLTPHQAFATEEAITNICETTVENLTAWKKNKRSKNQLNL</sequence>
<dbReference type="Proteomes" id="UP000294564">
    <property type="component" value="Unassembled WGS sequence"/>
</dbReference>
<dbReference type="Pfam" id="PF00389">
    <property type="entry name" value="2-Hacid_dh"/>
    <property type="match status" value="1"/>
</dbReference>
<dbReference type="EMBL" id="SLXM01000004">
    <property type="protein sequence ID" value="TCP25152.1"/>
    <property type="molecule type" value="Genomic_DNA"/>
</dbReference>
<gene>
    <name evidence="6" type="ORF">EV195_104185</name>
</gene>
<dbReference type="InterPro" id="IPR036291">
    <property type="entry name" value="NAD(P)-bd_dom_sf"/>
</dbReference>
<dbReference type="InterPro" id="IPR006140">
    <property type="entry name" value="D-isomer_DH_NAD-bd"/>
</dbReference>
<evidence type="ECO:0000313" key="7">
    <source>
        <dbReference type="Proteomes" id="UP000294564"/>
    </source>
</evidence>
<comment type="similarity">
    <text evidence="1 3">Belongs to the D-isomer specific 2-hydroxyacid dehydrogenase family.</text>
</comment>
<dbReference type="SUPFAM" id="SSF51735">
    <property type="entry name" value="NAD(P)-binding Rossmann-fold domains"/>
    <property type="match status" value="1"/>
</dbReference>
<feature type="domain" description="D-isomer specific 2-hydroxyacid dehydrogenase NAD-binding" evidence="5">
    <location>
        <begin position="110"/>
        <end position="299"/>
    </location>
</feature>
<dbReference type="GO" id="GO:0008720">
    <property type="term" value="F:D-lactate dehydrogenase (NAD+) activity"/>
    <property type="evidence" value="ECO:0007669"/>
    <property type="project" value="TreeGrafter"/>
</dbReference>
<dbReference type="GO" id="GO:0051287">
    <property type="term" value="F:NAD binding"/>
    <property type="evidence" value="ECO:0007669"/>
    <property type="project" value="InterPro"/>
</dbReference>
<evidence type="ECO:0000256" key="3">
    <source>
        <dbReference type="RuleBase" id="RU003719"/>
    </source>
</evidence>
<evidence type="ECO:0000256" key="1">
    <source>
        <dbReference type="ARBA" id="ARBA00005854"/>
    </source>
</evidence>
<reference evidence="6 7" key="1">
    <citation type="submission" date="2019-03" db="EMBL/GenBank/DDBJ databases">
        <title>Genomic Encyclopedia of Type Strains, Phase IV (KMG-IV): sequencing the most valuable type-strain genomes for metagenomic binning, comparative biology and taxonomic classification.</title>
        <authorList>
            <person name="Goeker M."/>
        </authorList>
    </citation>
    <scope>NUCLEOTIDE SEQUENCE [LARGE SCALE GENOMIC DNA]</scope>
    <source>
        <strain evidence="6 7">DSM 14836</strain>
    </source>
</reference>
<feature type="domain" description="D-isomer specific 2-hydroxyacid dehydrogenase catalytic" evidence="4">
    <location>
        <begin position="12"/>
        <end position="331"/>
    </location>
</feature>
<dbReference type="InterPro" id="IPR006139">
    <property type="entry name" value="D-isomer_2_OHA_DH_cat_dom"/>
</dbReference>